<reference evidence="1 2" key="1">
    <citation type="journal article" date="2024" name="Chem. Sci.">
        <title>Discovery of megapolipeptins by genome mining of a Burkholderiales bacteria collection.</title>
        <authorList>
            <person name="Paulo B.S."/>
            <person name="Recchia M.J.J."/>
            <person name="Lee S."/>
            <person name="Fergusson C.H."/>
            <person name="Romanowski S.B."/>
            <person name="Hernandez A."/>
            <person name="Krull N."/>
            <person name="Liu D.Y."/>
            <person name="Cavanagh H."/>
            <person name="Bos A."/>
            <person name="Gray C.A."/>
            <person name="Murphy B.T."/>
            <person name="Linington R.G."/>
            <person name="Eustaquio A.S."/>
        </authorList>
    </citation>
    <scope>NUCLEOTIDE SEQUENCE [LARGE SCALE GENOMIC DNA]</scope>
    <source>
        <strain evidence="1 2">RL17-351-BIE-A</strain>
    </source>
</reference>
<comment type="caution">
    <text evidence="1">The sequence shown here is derived from an EMBL/GenBank/DDBJ whole genome shotgun (WGS) entry which is preliminary data.</text>
</comment>
<dbReference type="Gene3D" id="3.90.1720.10">
    <property type="entry name" value="endopeptidase domain like (from Nostoc punctiforme)"/>
    <property type="match status" value="1"/>
</dbReference>
<gene>
    <name evidence="1" type="ORF">PQR03_24065</name>
</gene>
<keyword evidence="2" id="KW-1185">Reference proteome</keyword>
<organism evidence="1 2">
    <name type="scientific">Paraburkholderia phytofirmans</name>
    <dbReference type="NCBI Taxonomy" id="261302"/>
    <lineage>
        <taxon>Bacteria</taxon>
        <taxon>Pseudomonadati</taxon>
        <taxon>Pseudomonadota</taxon>
        <taxon>Betaproteobacteria</taxon>
        <taxon>Burkholderiales</taxon>
        <taxon>Burkholderiaceae</taxon>
        <taxon>Paraburkholderia</taxon>
    </lineage>
</organism>
<accession>A0ABW9BMR9</accession>
<dbReference type="Proteomes" id="UP001629274">
    <property type="component" value="Unassembled WGS sequence"/>
</dbReference>
<sequence>MSYWNINSAVDYLQWHAEPSSHQRCARYVREAIQRGGISLMVMYSARNYGSSLICTGFYEVSDANPQKGDVVVIQAIANHPDGHMAMYDGRIWISDFRQQYGFYPGPAYRSARPPYQIYRHD</sequence>
<name>A0ABW9BMR9_9BURK</name>
<evidence type="ECO:0000313" key="1">
    <source>
        <dbReference type="EMBL" id="MFM0241215.1"/>
    </source>
</evidence>
<dbReference type="EMBL" id="JAQQDR010000009">
    <property type="protein sequence ID" value="MFM0241215.1"/>
    <property type="molecule type" value="Genomic_DNA"/>
</dbReference>
<evidence type="ECO:0000313" key="2">
    <source>
        <dbReference type="Proteomes" id="UP001629274"/>
    </source>
</evidence>
<proteinExistence type="predicted"/>
<protein>
    <submittedName>
        <fullName evidence="1">CHAP domain-containing protein</fullName>
    </submittedName>
</protein>